<proteinExistence type="predicted"/>
<evidence type="ECO:0000313" key="2">
    <source>
        <dbReference type="Proteomes" id="UP001054837"/>
    </source>
</evidence>
<dbReference type="EMBL" id="BPLQ01007700">
    <property type="protein sequence ID" value="GIY31625.1"/>
    <property type="molecule type" value="Genomic_DNA"/>
</dbReference>
<sequence length="108" mass="12474">LEDMTKRKSPNSLYQLCIQKTSKYLVEKKWIGGNTNPFSQINCYIVNDLFSFLVFNMSIEKPSPLKLLLKSGQLQDFVLDGVDFTEKQWRSVMKILLGRVIVAEISRV</sequence>
<organism evidence="1 2">
    <name type="scientific">Caerostris darwini</name>
    <dbReference type="NCBI Taxonomy" id="1538125"/>
    <lineage>
        <taxon>Eukaryota</taxon>
        <taxon>Metazoa</taxon>
        <taxon>Ecdysozoa</taxon>
        <taxon>Arthropoda</taxon>
        <taxon>Chelicerata</taxon>
        <taxon>Arachnida</taxon>
        <taxon>Araneae</taxon>
        <taxon>Araneomorphae</taxon>
        <taxon>Entelegynae</taxon>
        <taxon>Araneoidea</taxon>
        <taxon>Araneidae</taxon>
        <taxon>Caerostris</taxon>
    </lineage>
</organism>
<reference evidence="1 2" key="1">
    <citation type="submission" date="2021-06" db="EMBL/GenBank/DDBJ databases">
        <title>Caerostris darwini draft genome.</title>
        <authorList>
            <person name="Kono N."/>
            <person name="Arakawa K."/>
        </authorList>
    </citation>
    <scope>NUCLEOTIDE SEQUENCE [LARGE SCALE GENOMIC DNA]</scope>
</reference>
<comment type="caution">
    <text evidence="1">The sequence shown here is derived from an EMBL/GenBank/DDBJ whole genome shotgun (WGS) entry which is preliminary data.</text>
</comment>
<protein>
    <submittedName>
        <fullName evidence="1">Uncharacterized protein</fullName>
    </submittedName>
</protein>
<name>A0AAV4SGI6_9ARAC</name>
<evidence type="ECO:0000313" key="1">
    <source>
        <dbReference type="EMBL" id="GIY31625.1"/>
    </source>
</evidence>
<accession>A0AAV4SGI6</accession>
<dbReference type="AlphaFoldDB" id="A0AAV4SGI6"/>
<gene>
    <name evidence="1" type="ORF">CDAR_22081</name>
</gene>
<dbReference type="Proteomes" id="UP001054837">
    <property type="component" value="Unassembled WGS sequence"/>
</dbReference>
<feature type="non-terminal residue" evidence="1">
    <location>
        <position position="1"/>
    </location>
</feature>
<keyword evidence="2" id="KW-1185">Reference proteome</keyword>